<organism evidence="1 2">
    <name type="scientific">Nocardioides marmoribigeumensis</name>
    <dbReference type="NCBI Taxonomy" id="433649"/>
    <lineage>
        <taxon>Bacteria</taxon>
        <taxon>Bacillati</taxon>
        <taxon>Actinomycetota</taxon>
        <taxon>Actinomycetes</taxon>
        <taxon>Propionibacteriales</taxon>
        <taxon>Nocardioidaceae</taxon>
        <taxon>Nocardioides</taxon>
    </lineage>
</organism>
<sequence length="207" mass="23066">MSGPAYAPEQDRGEITYEEFGRRLFQQVLHAERIEDSIATVLGDRIELGPFGAGPGRFLAKVRALGTIGRPTATPLPGPMVAYRVDLPIDVAFHLDLAVDVHTFHAALGVPLVLTARAAAPLTIVWDITPPELDQMRVQVQVERRSSELLRRVAGIDEELRRFMRRYVVRELAKEHVERATHIHLGEVIDASWPMIAAVFLEPGPRV</sequence>
<reference evidence="1 2" key="1">
    <citation type="submission" date="2023-07" db="EMBL/GenBank/DDBJ databases">
        <title>Sequencing the genomes of 1000 actinobacteria strains.</title>
        <authorList>
            <person name="Klenk H.-P."/>
        </authorList>
    </citation>
    <scope>NUCLEOTIDE SEQUENCE [LARGE SCALE GENOMIC DNA]</scope>
    <source>
        <strain evidence="1 2">DSM 19426</strain>
    </source>
</reference>
<keyword evidence="2" id="KW-1185">Reference proteome</keyword>
<gene>
    <name evidence="1" type="ORF">J2S63_003869</name>
</gene>
<comment type="caution">
    <text evidence="1">The sequence shown here is derived from an EMBL/GenBank/DDBJ whole genome shotgun (WGS) entry which is preliminary data.</text>
</comment>
<evidence type="ECO:0000313" key="1">
    <source>
        <dbReference type="EMBL" id="MDR7364316.1"/>
    </source>
</evidence>
<dbReference type="EMBL" id="JAVDYG010000001">
    <property type="protein sequence ID" value="MDR7364316.1"/>
    <property type="molecule type" value="Genomic_DNA"/>
</dbReference>
<protein>
    <submittedName>
        <fullName evidence="1">Uncharacterized protein</fullName>
    </submittedName>
</protein>
<name>A0ABU2C105_9ACTN</name>
<evidence type="ECO:0000313" key="2">
    <source>
        <dbReference type="Proteomes" id="UP001183648"/>
    </source>
</evidence>
<accession>A0ABU2C105</accession>
<dbReference type="Proteomes" id="UP001183648">
    <property type="component" value="Unassembled WGS sequence"/>
</dbReference>
<proteinExistence type="predicted"/>
<dbReference type="RefSeq" id="WP_310305851.1">
    <property type="nucleotide sequence ID" value="NZ_BAAAPS010000005.1"/>
</dbReference>